<evidence type="ECO:0000256" key="1">
    <source>
        <dbReference type="SAM" id="MobiDB-lite"/>
    </source>
</evidence>
<protein>
    <submittedName>
        <fullName evidence="2">Uncharacterized protein</fullName>
    </submittedName>
</protein>
<gene>
    <name evidence="2" type="ORF">BOTBODRAFT_485425</name>
</gene>
<feature type="region of interest" description="Disordered" evidence="1">
    <location>
        <begin position="137"/>
        <end position="164"/>
    </location>
</feature>
<organism evidence="2 3">
    <name type="scientific">Botryobasidium botryosum (strain FD-172 SS1)</name>
    <dbReference type="NCBI Taxonomy" id="930990"/>
    <lineage>
        <taxon>Eukaryota</taxon>
        <taxon>Fungi</taxon>
        <taxon>Dikarya</taxon>
        <taxon>Basidiomycota</taxon>
        <taxon>Agaricomycotina</taxon>
        <taxon>Agaricomycetes</taxon>
        <taxon>Cantharellales</taxon>
        <taxon>Botryobasidiaceae</taxon>
        <taxon>Botryobasidium</taxon>
    </lineage>
</organism>
<feature type="region of interest" description="Disordered" evidence="1">
    <location>
        <begin position="1"/>
        <end position="22"/>
    </location>
</feature>
<dbReference type="Proteomes" id="UP000027195">
    <property type="component" value="Unassembled WGS sequence"/>
</dbReference>
<dbReference type="AlphaFoldDB" id="A0A067N5T8"/>
<dbReference type="InParanoid" id="A0A067N5T8"/>
<dbReference type="EMBL" id="KL198020">
    <property type="protein sequence ID" value="KDQ19156.1"/>
    <property type="molecule type" value="Genomic_DNA"/>
</dbReference>
<proteinExistence type="predicted"/>
<dbReference type="HOGENOM" id="CLU_1618747_0_0_1"/>
<keyword evidence="3" id="KW-1185">Reference proteome</keyword>
<sequence length="164" mass="17254">MIRSMQSLRAAQGHDTMVHEPQHHPKHGIGIVCCWTLKEESTQSVCHLQQCPACDTARLEQVRRCIVHHIIGHADGVGYDIAGREGTLCAHSPTPSNTIQGPSIDATGREGTLCTPSLATPDGPGTWSNTTAAAGTLRARASAVSDGDDPASEDPKGTAQTLCP</sequence>
<name>A0A067N5T8_BOTB1</name>
<evidence type="ECO:0000313" key="3">
    <source>
        <dbReference type="Proteomes" id="UP000027195"/>
    </source>
</evidence>
<evidence type="ECO:0000313" key="2">
    <source>
        <dbReference type="EMBL" id="KDQ19156.1"/>
    </source>
</evidence>
<accession>A0A067N5T8</accession>
<reference evidence="3" key="1">
    <citation type="journal article" date="2014" name="Proc. Natl. Acad. Sci. U.S.A.">
        <title>Extensive sampling of basidiomycete genomes demonstrates inadequacy of the white-rot/brown-rot paradigm for wood decay fungi.</title>
        <authorList>
            <person name="Riley R."/>
            <person name="Salamov A.A."/>
            <person name="Brown D.W."/>
            <person name="Nagy L.G."/>
            <person name="Floudas D."/>
            <person name="Held B.W."/>
            <person name="Levasseur A."/>
            <person name="Lombard V."/>
            <person name="Morin E."/>
            <person name="Otillar R."/>
            <person name="Lindquist E.A."/>
            <person name="Sun H."/>
            <person name="LaButti K.M."/>
            <person name="Schmutz J."/>
            <person name="Jabbour D."/>
            <person name="Luo H."/>
            <person name="Baker S.E."/>
            <person name="Pisabarro A.G."/>
            <person name="Walton J.D."/>
            <person name="Blanchette R.A."/>
            <person name="Henrissat B."/>
            <person name="Martin F."/>
            <person name="Cullen D."/>
            <person name="Hibbett D.S."/>
            <person name="Grigoriev I.V."/>
        </authorList>
    </citation>
    <scope>NUCLEOTIDE SEQUENCE [LARGE SCALE GENOMIC DNA]</scope>
    <source>
        <strain evidence="3">FD-172 SS1</strain>
    </source>
</reference>